<feature type="chain" id="PRO_5038888071" evidence="2">
    <location>
        <begin position="21"/>
        <end position="727"/>
    </location>
</feature>
<feature type="signal peptide" evidence="2">
    <location>
        <begin position="1"/>
        <end position="20"/>
    </location>
</feature>
<comment type="caution">
    <text evidence="3">The sequence shown here is derived from an EMBL/GenBank/DDBJ whole genome shotgun (WGS) entry which is preliminary data.</text>
</comment>
<sequence>MKKIYLMTAMAIAMMFTACSSSEDGVEVDNPKTPVLAQKVPVGFNAYAERGTTRSGWAGDLDIDQLKKTKANGGGFGVFAYYTDLKKYDQTYVPNFMYNQGVFWNGEDGSGTNDTWVYSPMMYWPNESGSDAQSDDEDKVTFFAYAPYVEHSSGASGSVADATYGITGFSRNSTAGDPIVKYIASFDASESVDLCWGVCSDATWAKFQGTTDQTMTAGLPWLDVEHPQGIDQKMTFTFKHALAQLNVQIDADPDVADHDETSDLKAGTKIYVRSISFTGIAMKGALNLNNPVANTARWLDYSGTTDLPYGESVTVKDGRRDGREGATGAEANNELPAGLNPQIVQNSTATTGVTKSLQNLFAAAALTTPVCVIPTGEAMTVTIVYDVETESPDLTTYLSDGVTHGSSIENRITKSINWSSGTGLVSGKKYNLTLHLGMNSVKFDAEVGEWDPTAITGNAWLPETSNGNAINMQNNPLWRVAEFNMKSDGVMHTDHGIDGEHLNVWNFVDAQSIELTGYHQPTMKEQASIFPMDKTTGSGTDVWELSGTLAAPTSYSEIASTVNGTDVAASTSYIGKNGDCDYYAVRFVGTAYASAWHYKWVTSPCEGLLIESYLVSASNETEARTILAGLASSTTFTGAYGASAANQRPTDTAVTTKGFCQRFLPACGYRGSDVSGWAGYEVGTKGFYWSSTVDGSNGFDWFFQSNGNLYEDSGGQSFGDSVRLFHD</sequence>
<feature type="region of interest" description="Disordered" evidence="1">
    <location>
        <begin position="312"/>
        <end position="336"/>
    </location>
</feature>
<feature type="compositionally biased region" description="Basic and acidic residues" evidence="1">
    <location>
        <begin position="314"/>
        <end position="324"/>
    </location>
</feature>
<proteinExistence type="predicted"/>
<evidence type="ECO:0000256" key="1">
    <source>
        <dbReference type="SAM" id="MobiDB-lite"/>
    </source>
</evidence>
<dbReference type="PROSITE" id="PS51257">
    <property type="entry name" value="PROKAR_LIPOPROTEIN"/>
    <property type="match status" value="1"/>
</dbReference>
<gene>
    <name evidence="3" type="ORF">E7101_04910</name>
</gene>
<evidence type="ECO:0000313" key="4">
    <source>
        <dbReference type="Proteomes" id="UP000806522"/>
    </source>
</evidence>
<dbReference type="Proteomes" id="UP000806522">
    <property type="component" value="Unassembled WGS sequence"/>
</dbReference>
<dbReference type="EMBL" id="SUYC01000004">
    <property type="protein sequence ID" value="MBE6270273.1"/>
    <property type="molecule type" value="Genomic_DNA"/>
</dbReference>
<dbReference type="AlphaFoldDB" id="A0A9D5S6Y4"/>
<evidence type="ECO:0000313" key="3">
    <source>
        <dbReference type="EMBL" id="MBE6270273.1"/>
    </source>
</evidence>
<protein>
    <submittedName>
        <fullName evidence="3">Fimbrillin family protein</fullName>
    </submittedName>
</protein>
<keyword evidence="2" id="KW-0732">Signal</keyword>
<organism evidence="3 4">
    <name type="scientific">Xylanibacter ruminicola</name>
    <name type="common">Prevotella ruminicola</name>
    <dbReference type="NCBI Taxonomy" id="839"/>
    <lineage>
        <taxon>Bacteria</taxon>
        <taxon>Pseudomonadati</taxon>
        <taxon>Bacteroidota</taxon>
        <taxon>Bacteroidia</taxon>
        <taxon>Bacteroidales</taxon>
        <taxon>Prevotellaceae</taxon>
        <taxon>Xylanibacter</taxon>
    </lineage>
</organism>
<dbReference type="CDD" id="cd13120">
    <property type="entry name" value="BF2867_like_N"/>
    <property type="match status" value="1"/>
</dbReference>
<accession>A0A9D5S6Y4</accession>
<name>A0A9D5S6Y4_XYLRU</name>
<reference evidence="3" key="1">
    <citation type="submission" date="2019-04" db="EMBL/GenBank/DDBJ databases">
        <title>Evolution of Biomass-Degrading Anaerobic Consortia Revealed by Metagenomics.</title>
        <authorList>
            <person name="Peng X."/>
        </authorList>
    </citation>
    <scope>NUCLEOTIDE SEQUENCE</scope>
    <source>
        <strain evidence="3">SIG140</strain>
    </source>
</reference>
<evidence type="ECO:0000256" key="2">
    <source>
        <dbReference type="SAM" id="SignalP"/>
    </source>
</evidence>